<gene>
    <name evidence="1" type="ORF">FCALED_LOCUS12970</name>
</gene>
<name>A0A9N9ETD8_9GLOM</name>
<organism evidence="1 2">
    <name type="scientific">Funneliformis caledonium</name>
    <dbReference type="NCBI Taxonomy" id="1117310"/>
    <lineage>
        <taxon>Eukaryota</taxon>
        <taxon>Fungi</taxon>
        <taxon>Fungi incertae sedis</taxon>
        <taxon>Mucoromycota</taxon>
        <taxon>Glomeromycotina</taxon>
        <taxon>Glomeromycetes</taxon>
        <taxon>Glomerales</taxon>
        <taxon>Glomeraceae</taxon>
        <taxon>Funneliformis</taxon>
    </lineage>
</organism>
<proteinExistence type="predicted"/>
<reference evidence="1" key="1">
    <citation type="submission" date="2021-06" db="EMBL/GenBank/DDBJ databases">
        <authorList>
            <person name="Kallberg Y."/>
            <person name="Tangrot J."/>
            <person name="Rosling A."/>
        </authorList>
    </citation>
    <scope>NUCLEOTIDE SEQUENCE</scope>
    <source>
        <strain evidence="1">UK204</strain>
    </source>
</reference>
<accession>A0A9N9ETD8</accession>
<dbReference type="EMBL" id="CAJVPQ010006951">
    <property type="protein sequence ID" value="CAG8691257.1"/>
    <property type="molecule type" value="Genomic_DNA"/>
</dbReference>
<evidence type="ECO:0000313" key="2">
    <source>
        <dbReference type="Proteomes" id="UP000789570"/>
    </source>
</evidence>
<comment type="caution">
    <text evidence="1">The sequence shown here is derived from an EMBL/GenBank/DDBJ whole genome shotgun (WGS) entry which is preliminary data.</text>
</comment>
<sequence>MQIHGLCFLLEQKVNPILYKMLSLRPTLLIWVAEGLLIRLLKIEAFYKIPIHEDIIVCGFEAEIDGRSKLKGFVREENEDVDQ</sequence>
<protein>
    <submittedName>
        <fullName evidence="1">994_t:CDS:1</fullName>
    </submittedName>
</protein>
<dbReference type="AlphaFoldDB" id="A0A9N9ETD8"/>
<dbReference type="OrthoDB" id="1729737at2759"/>
<evidence type="ECO:0000313" key="1">
    <source>
        <dbReference type="EMBL" id="CAG8691257.1"/>
    </source>
</evidence>
<dbReference type="Proteomes" id="UP000789570">
    <property type="component" value="Unassembled WGS sequence"/>
</dbReference>
<keyword evidence="2" id="KW-1185">Reference proteome</keyword>